<evidence type="ECO:0000256" key="2">
    <source>
        <dbReference type="SAM" id="SignalP"/>
    </source>
</evidence>
<gene>
    <name evidence="3" type="ORF">BJ085DRAFT_32263</name>
</gene>
<proteinExistence type="predicted"/>
<feature type="compositionally biased region" description="Polar residues" evidence="1">
    <location>
        <begin position="226"/>
        <end position="239"/>
    </location>
</feature>
<dbReference type="AlphaFoldDB" id="A0A4P9ZUD5"/>
<feature type="region of interest" description="Disordered" evidence="1">
    <location>
        <begin position="66"/>
        <end position="253"/>
    </location>
</feature>
<keyword evidence="4" id="KW-1185">Reference proteome</keyword>
<organism evidence="3 4">
    <name type="scientific">Dimargaris cristalligena</name>
    <dbReference type="NCBI Taxonomy" id="215637"/>
    <lineage>
        <taxon>Eukaryota</taxon>
        <taxon>Fungi</taxon>
        <taxon>Fungi incertae sedis</taxon>
        <taxon>Zoopagomycota</taxon>
        <taxon>Kickxellomycotina</taxon>
        <taxon>Dimargaritomycetes</taxon>
        <taxon>Dimargaritales</taxon>
        <taxon>Dimargaritaceae</taxon>
        <taxon>Dimargaris</taxon>
    </lineage>
</organism>
<dbReference type="EMBL" id="ML002646">
    <property type="protein sequence ID" value="RKP36481.1"/>
    <property type="molecule type" value="Genomic_DNA"/>
</dbReference>
<dbReference type="Proteomes" id="UP000268162">
    <property type="component" value="Unassembled WGS sequence"/>
</dbReference>
<name>A0A4P9ZUD5_9FUNG</name>
<feature type="signal peptide" evidence="2">
    <location>
        <begin position="1"/>
        <end position="19"/>
    </location>
</feature>
<feature type="chain" id="PRO_5020568508" evidence="2">
    <location>
        <begin position="20"/>
        <end position="278"/>
    </location>
</feature>
<accession>A0A4P9ZUD5</accession>
<protein>
    <submittedName>
        <fullName evidence="3">Uncharacterized protein</fullName>
    </submittedName>
</protein>
<feature type="compositionally biased region" description="Polar residues" evidence="1">
    <location>
        <begin position="142"/>
        <end position="151"/>
    </location>
</feature>
<evidence type="ECO:0000313" key="4">
    <source>
        <dbReference type="Proteomes" id="UP000268162"/>
    </source>
</evidence>
<keyword evidence="2" id="KW-0732">Signal</keyword>
<reference evidence="4" key="1">
    <citation type="journal article" date="2018" name="Nat. Microbiol.">
        <title>Leveraging single-cell genomics to expand the fungal tree of life.</title>
        <authorList>
            <person name="Ahrendt S.R."/>
            <person name="Quandt C.A."/>
            <person name="Ciobanu D."/>
            <person name="Clum A."/>
            <person name="Salamov A."/>
            <person name="Andreopoulos B."/>
            <person name="Cheng J.F."/>
            <person name="Woyke T."/>
            <person name="Pelin A."/>
            <person name="Henrissat B."/>
            <person name="Reynolds N.K."/>
            <person name="Benny G.L."/>
            <person name="Smith M.E."/>
            <person name="James T.Y."/>
            <person name="Grigoriev I.V."/>
        </authorList>
    </citation>
    <scope>NUCLEOTIDE SEQUENCE [LARGE SCALE GENOMIC DNA]</scope>
    <source>
        <strain evidence="4">RSA 468</strain>
    </source>
</reference>
<sequence>MLIVHSILVGALALQSACAHLLDNPLRADPSSLLGTNLLGLGPTLNHAHSKADIISLPEISLPLVDDDEPPKGKVMAPSQPHAESPIRLPAMAIDTSNTGGRPLIKISTNQPRPQPEPAPVSDKPTPDSSKAAPSASPTPDQPASPTSANSDHGKDMPIQANKPVVDSPPPAHPEPGVGEAEPASPTNPEADAADHEVISTTTATSDATTTGVETDTASAAKIRSKLSSTRTVLVSPTHTARKYGDGPKISGAPDDHKPVLAFVLTLAVVYSLANTLQ</sequence>
<feature type="compositionally biased region" description="Low complexity" evidence="1">
    <location>
        <begin position="127"/>
        <end position="139"/>
    </location>
</feature>
<feature type="compositionally biased region" description="Low complexity" evidence="1">
    <location>
        <begin position="200"/>
        <end position="220"/>
    </location>
</feature>
<evidence type="ECO:0000313" key="3">
    <source>
        <dbReference type="EMBL" id="RKP36481.1"/>
    </source>
</evidence>
<evidence type="ECO:0000256" key="1">
    <source>
        <dbReference type="SAM" id="MobiDB-lite"/>
    </source>
</evidence>